<dbReference type="AlphaFoldDB" id="A0A7J8HE61"/>
<protein>
    <submittedName>
        <fullName evidence="2">WAS/WASL interacting protein family member 3</fullName>
    </submittedName>
</protein>
<gene>
    <name evidence="2" type="ORF">HJG59_019577</name>
</gene>
<dbReference type="EMBL" id="JACASF010000007">
    <property type="protein sequence ID" value="KAF6470567.1"/>
    <property type="molecule type" value="Genomic_DNA"/>
</dbReference>
<evidence type="ECO:0000313" key="2">
    <source>
        <dbReference type="EMBL" id="KAF6470567.1"/>
    </source>
</evidence>
<comment type="caution">
    <text evidence="2">The sequence shown here is derived from an EMBL/GenBank/DDBJ whole genome shotgun (WGS) entry which is preliminary data.</text>
</comment>
<name>A0A7J8HE61_MOLMO</name>
<dbReference type="Proteomes" id="UP000550707">
    <property type="component" value="Unassembled WGS sequence"/>
</dbReference>
<reference evidence="2 3" key="1">
    <citation type="journal article" date="2020" name="Nature">
        <title>Six reference-quality genomes reveal evolution of bat adaptations.</title>
        <authorList>
            <person name="Jebb D."/>
            <person name="Huang Z."/>
            <person name="Pippel M."/>
            <person name="Hughes G.M."/>
            <person name="Lavrichenko K."/>
            <person name="Devanna P."/>
            <person name="Winkler S."/>
            <person name="Jermiin L.S."/>
            <person name="Skirmuntt E.C."/>
            <person name="Katzourakis A."/>
            <person name="Burkitt-Gray L."/>
            <person name="Ray D.A."/>
            <person name="Sullivan K.A.M."/>
            <person name="Roscito J.G."/>
            <person name="Kirilenko B.M."/>
            <person name="Davalos L.M."/>
            <person name="Corthals A.P."/>
            <person name="Power M.L."/>
            <person name="Jones G."/>
            <person name="Ransome R.D."/>
            <person name="Dechmann D.K.N."/>
            <person name="Locatelli A.G."/>
            <person name="Puechmaille S.J."/>
            <person name="Fedrigo O."/>
            <person name="Jarvis E.D."/>
            <person name="Hiller M."/>
            <person name="Vernes S.C."/>
            <person name="Myers E.W."/>
            <person name="Teeling E.C."/>
        </authorList>
    </citation>
    <scope>NUCLEOTIDE SEQUENCE [LARGE SCALE GENOMIC DNA]</scope>
    <source>
        <strain evidence="2">MMolMol1</strain>
        <tissue evidence="2">Muscle</tissue>
    </source>
</reference>
<evidence type="ECO:0000256" key="1">
    <source>
        <dbReference type="SAM" id="MobiDB-lite"/>
    </source>
</evidence>
<sequence length="168" mass="19082">MFNEKTGNGTWKQRTTCRYLQMLPAQERQIPKVGAHCWLTSSKELACGKSRRSMTAVLRKSRVLKEPTEKEEVPQTLEEGAHPPPWETCLLVAFLCCEQQARGTQQMTSSLNSRSILWKTFLLRMNINHARRFTPARSPEAVHLVPGSTPRLQGRAPMTSKAETLSYL</sequence>
<evidence type="ECO:0000313" key="3">
    <source>
        <dbReference type="Proteomes" id="UP000550707"/>
    </source>
</evidence>
<keyword evidence="3" id="KW-1185">Reference proteome</keyword>
<feature type="region of interest" description="Disordered" evidence="1">
    <location>
        <begin position="145"/>
        <end position="168"/>
    </location>
</feature>
<accession>A0A7J8HE61</accession>
<proteinExistence type="predicted"/>
<organism evidence="2 3">
    <name type="scientific">Molossus molossus</name>
    <name type="common">Pallas' mastiff bat</name>
    <name type="synonym">Vespertilio molossus</name>
    <dbReference type="NCBI Taxonomy" id="27622"/>
    <lineage>
        <taxon>Eukaryota</taxon>
        <taxon>Metazoa</taxon>
        <taxon>Chordata</taxon>
        <taxon>Craniata</taxon>
        <taxon>Vertebrata</taxon>
        <taxon>Euteleostomi</taxon>
        <taxon>Mammalia</taxon>
        <taxon>Eutheria</taxon>
        <taxon>Laurasiatheria</taxon>
        <taxon>Chiroptera</taxon>
        <taxon>Yangochiroptera</taxon>
        <taxon>Molossidae</taxon>
        <taxon>Molossus</taxon>
    </lineage>
</organism>